<organism evidence="2 3">
    <name type="scientific">Elliptochloris bilobata</name>
    <dbReference type="NCBI Taxonomy" id="381761"/>
    <lineage>
        <taxon>Eukaryota</taxon>
        <taxon>Viridiplantae</taxon>
        <taxon>Chlorophyta</taxon>
        <taxon>core chlorophytes</taxon>
        <taxon>Trebouxiophyceae</taxon>
        <taxon>Trebouxiophyceae incertae sedis</taxon>
        <taxon>Elliptochloris clade</taxon>
        <taxon>Elliptochloris</taxon>
    </lineage>
</organism>
<dbReference type="PANTHER" id="PTHR47832">
    <property type="entry name" value="DNA PHOTOLYASE"/>
    <property type="match status" value="1"/>
</dbReference>
<accession>A0AAW1RTE9</accession>
<evidence type="ECO:0000259" key="1">
    <source>
        <dbReference type="PROSITE" id="PS51645"/>
    </source>
</evidence>
<name>A0AAW1RTE9_9CHLO</name>
<dbReference type="PANTHER" id="PTHR47832:SF1">
    <property type="entry name" value="DNA PHOTOLYASE"/>
    <property type="match status" value="1"/>
</dbReference>
<proteinExistence type="predicted"/>
<evidence type="ECO:0000313" key="3">
    <source>
        <dbReference type="Proteomes" id="UP001445335"/>
    </source>
</evidence>
<dbReference type="Proteomes" id="UP001445335">
    <property type="component" value="Unassembled WGS sequence"/>
</dbReference>
<keyword evidence="3" id="KW-1185">Reference proteome</keyword>
<dbReference type="SUPFAM" id="SSF53474">
    <property type="entry name" value="alpha/beta-Hydrolases"/>
    <property type="match status" value="1"/>
</dbReference>
<feature type="domain" description="Photolyase/cryptochrome alpha/beta" evidence="1">
    <location>
        <begin position="33"/>
        <end position="164"/>
    </location>
</feature>
<sequence>MRPIMRCMQAGKAVGAEHTPSEGEEGPLASAERPILVWFKQDLRLDDHPGLAQALTAEAPLAPLFCFDAALYSHLLHAPHGLEGLLGAVAALRTALRARGSDLLLRMGPATVEVPAAAEMLGAGSVLVEEEVEHRWLAAVAGVTAALPSGCSVMQWKASLFPHEPDSAASHGWNWRRFQQERGAPLPPLPPPAAGLPGLPAEVASAAMQAANAWPASACAPEALAAQLAAGGEPAAQRALGAYLRCCLQPNPAVFAAQLALGTLSRRRLYAAAQQALASAALPFGLGGEAALPARAAAAAAEAGDFHWHLARFDRGRDTRCGCAPRHWRWRGVLTDYIIAEPAACGTRGAQRAAERTGAPAVLLVHGFGAFGEQYRGQVQAMASEGLHVYAPTFPGYGRAEKPALAYSQELWRDFLRDFVIEVVRRPVVAVGNSIGGYISASLAGDYPALVKGLVLVNSAGRLDPGYAAPENPDADPVSAAGPPRLVVDLLSRALFLYLERSIASTLVKIYPAVPANADAWLAEEIRRAACDPGALGVFRSVFYLPKPRPLNYLVAERYGGPALVLQGARDPLNDAVQRARDIAAACSNVRVQLLDGGHCPHDEVPEAFNAALLAFVEEQLPARSAELAAAA</sequence>
<dbReference type="Pfam" id="PF00875">
    <property type="entry name" value="DNA_photolyase"/>
    <property type="match status" value="1"/>
</dbReference>
<comment type="caution">
    <text evidence="2">The sequence shown here is derived from an EMBL/GenBank/DDBJ whole genome shotgun (WGS) entry which is preliminary data.</text>
</comment>
<dbReference type="EMBL" id="JALJOU010000024">
    <property type="protein sequence ID" value="KAK9837004.1"/>
    <property type="molecule type" value="Genomic_DNA"/>
</dbReference>
<dbReference type="Pfam" id="PF12697">
    <property type="entry name" value="Abhydrolase_6"/>
    <property type="match status" value="1"/>
</dbReference>
<dbReference type="InterPro" id="IPR029058">
    <property type="entry name" value="AB_hydrolase_fold"/>
</dbReference>
<dbReference type="PROSITE" id="PS51645">
    <property type="entry name" value="PHR_CRY_ALPHA_BETA"/>
    <property type="match status" value="1"/>
</dbReference>
<protein>
    <recommendedName>
        <fullName evidence="1">Photolyase/cryptochrome alpha/beta domain-containing protein</fullName>
    </recommendedName>
</protein>
<dbReference type="AlphaFoldDB" id="A0AAW1RTE9"/>
<evidence type="ECO:0000313" key="2">
    <source>
        <dbReference type="EMBL" id="KAK9837004.1"/>
    </source>
</evidence>
<dbReference type="SUPFAM" id="SSF52425">
    <property type="entry name" value="Cryptochrome/photolyase, N-terminal domain"/>
    <property type="match status" value="1"/>
</dbReference>
<dbReference type="InterPro" id="IPR000073">
    <property type="entry name" value="AB_hydrolase_1"/>
</dbReference>
<dbReference type="Gene3D" id="3.40.50.620">
    <property type="entry name" value="HUPs"/>
    <property type="match status" value="1"/>
</dbReference>
<dbReference type="InterPro" id="IPR036155">
    <property type="entry name" value="Crypto/Photolyase_N_sf"/>
</dbReference>
<dbReference type="InterPro" id="IPR014729">
    <property type="entry name" value="Rossmann-like_a/b/a_fold"/>
</dbReference>
<gene>
    <name evidence="2" type="ORF">WJX81_006142</name>
</gene>
<reference evidence="2 3" key="1">
    <citation type="journal article" date="2024" name="Nat. Commun.">
        <title>Phylogenomics reveals the evolutionary origins of lichenization in chlorophyte algae.</title>
        <authorList>
            <person name="Puginier C."/>
            <person name="Libourel C."/>
            <person name="Otte J."/>
            <person name="Skaloud P."/>
            <person name="Haon M."/>
            <person name="Grisel S."/>
            <person name="Petersen M."/>
            <person name="Berrin J.G."/>
            <person name="Delaux P.M."/>
            <person name="Dal Grande F."/>
            <person name="Keller J."/>
        </authorList>
    </citation>
    <scope>NUCLEOTIDE SEQUENCE [LARGE SCALE GENOMIC DNA]</scope>
    <source>
        <strain evidence="2 3">SAG 245.80</strain>
    </source>
</reference>
<dbReference type="Gene3D" id="3.40.50.1820">
    <property type="entry name" value="alpha/beta hydrolase"/>
    <property type="match status" value="1"/>
</dbReference>
<dbReference type="PRINTS" id="PR00111">
    <property type="entry name" value="ABHYDROLASE"/>
</dbReference>
<dbReference type="InterPro" id="IPR006050">
    <property type="entry name" value="DNA_photolyase_N"/>
</dbReference>